<dbReference type="PRINTS" id="PR00455">
    <property type="entry name" value="HTHTETR"/>
</dbReference>
<dbReference type="PANTHER" id="PTHR47506">
    <property type="entry name" value="TRANSCRIPTIONAL REGULATORY PROTEIN"/>
    <property type="match status" value="1"/>
</dbReference>
<dbReference type="InterPro" id="IPR036271">
    <property type="entry name" value="Tet_transcr_reg_TetR-rel_C_sf"/>
</dbReference>
<dbReference type="InterPro" id="IPR009057">
    <property type="entry name" value="Homeodomain-like_sf"/>
</dbReference>
<dbReference type="Pfam" id="PF00440">
    <property type="entry name" value="TetR_N"/>
    <property type="match status" value="1"/>
</dbReference>
<dbReference type="RefSeq" id="WP_148351242.1">
    <property type="nucleotide sequence ID" value="NZ_JBHSBF010000010.1"/>
</dbReference>
<evidence type="ECO:0000256" key="4">
    <source>
        <dbReference type="PROSITE-ProRule" id="PRU00335"/>
    </source>
</evidence>
<feature type="domain" description="HTH tetR-type" evidence="5">
    <location>
        <begin position="6"/>
        <end position="66"/>
    </location>
</feature>
<dbReference type="InterPro" id="IPR011075">
    <property type="entry name" value="TetR_C"/>
</dbReference>
<name>A0A5D0U6V6_9ACTN</name>
<sequence length="191" mass="21413">MARPRKFEEDRALDAAMRAFWTDGYEATSTQELCEATGLGRSSIYNTFRSKRDLFEKALVRYMDTRTARLVEVLEDGRRPVLERLRTVLEWTVEPEPDDPLGCLVVNTMVELAPRDPEIAERLDRDQRRRLVALKAAVQEGIRSGEIDRGKDALALAHFLVSTISGMRVMSRGGADQSTLAAVADTAMNAL</sequence>
<dbReference type="Proteomes" id="UP000322634">
    <property type="component" value="Unassembled WGS sequence"/>
</dbReference>
<dbReference type="OrthoDB" id="9805134at2"/>
<dbReference type="PROSITE" id="PS50977">
    <property type="entry name" value="HTH_TETR_2"/>
    <property type="match status" value="1"/>
</dbReference>
<reference evidence="6 7" key="1">
    <citation type="submission" date="2019-08" db="EMBL/GenBank/DDBJ databases">
        <title>Actinomadura sp. nov. CYP1-5 isolated from mountain soil.</title>
        <authorList>
            <person name="Songsumanus A."/>
            <person name="Kuncharoen N."/>
            <person name="Kudo T."/>
            <person name="Yuki M."/>
            <person name="Igarashi Y."/>
            <person name="Tanasupawat S."/>
        </authorList>
    </citation>
    <scope>NUCLEOTIDE SEQUENCE [LARGE SCALE GENOMIC DNA]</scope>
    <source>
        <strain evidence="6 7">GKU157</strain>
    </source>
</reference>
<dbReference type="SUPFAM" id="SSF46689">
    <property type="entry name" value="Homeodomain-like"/>
    <property type="match status" value="1"/>
</dbReference>
<keyword evidence="1" id="KW-0805">Transcription regulation</keyword>
<dbReference type="EMBL" id="VSFF01000007">
    <property type="protein sequence ID" value="TYC13694.1"/>
    <property type="molecule type" value="Genomic_DNA"/>
</dbReference>
<dbReference type="Gene3D" id="1.10.10.60">
    <property type="entry name" value="Homeodomain-like"/>
    <property type="match status" value="1"/>
</dbReference>
<evidence type="ECO:0000256" key="2">
    <source>
        <dbReference type="ARBA" id="ARBA00023125"/>
    </source>
</evidence>
<gene>
    <name evidence="6" type="ORF">FXF65_18620</name>
</gene>
<dbReference type="AlphaFoldDB" id="A0A5D0U6V6"/>
<evidence type="ECO:0000259" key="5">
    <source>
        <dbReference type="PROSITE" id="PS50977"/>
    </source>
</evidence>
<keyword evidence="7" id="KW-1185">Reference proteome</keyword>
<evidence type="ECO:0000256" key="3">
    <source>
        <dbReference type="ARBA" id="ARBA00023163"/>
    </source>
</evidence>
<dbReference type="PANTHER" id="PTHR47506:SF1">
    <property type="entry name" value="HTH-TYPE TRANSCRIPTIONAL REGULATOR YJDC"/>
    <property type="match status" value="1"/>
</dbReference>
<dbReference type="SUPFAM" id="SSF48498">
    <property type="entry name" value="Tetracyclin repressor-like, C-terminal domain"/>
    <property type="match status" value="1"/>
</dbReference>
<evidence type="ECO:0000256" key="1">
    <source>
        <dbReference type="ARBA" id="ARBA00023015"/>
    </source>
</evidence>
<dbReference type="Gene3D" id="1.10.357.10">
    <property type="entry name" value="Tetracycline Repressor, domain 2"/>
    <property type="match status" value="1"/>
</dbReference>
<evidence type="ECO:0000313" key="6">
    <source>
        <dbReference type="EMBL" id="TYC13694.1"/>
    </source>
</evidence>
<comment type="caution">
    <text evidence="6">The sequence shown here is derived from an EMBL/GenBank/DDBJ whole genome shotgun (WGS) entry which is preliminary data.</text>
</comment>
<keyword evidence="2 4" id="KW-0238">DNA-binding</keyword>
<organism evidence="6 7">
    <name type="scientific">Actinomadura syzygii</name>
    <dbReference type="NCBI Taxonomy" id="1427538"/>
    <lineage>
        <taxon>Bacteria</taxon>
        <taxon>Bacillati</taxon>
        <taxon>Actinomycetota</taxon>
        <taxon>Actinomycetes</taxon>
        <taxon>Streptosporangiales</taxon>
        <taxon>Thermomonosporaceae</taxon>
        <taxon>Actinomadura</taxon>
    </lineage>
</organism>
<dbReference type="Pfam" id="PF16925">
    <property type="entry name" value="TetR_C_13"/>
    <property type="match status" value="1"/>
</dbReference>
<feature type="DNA-binding region" description="H-T-H motif" evidence="4">
    <location>
        <begin position="29"/>
        <end position="48"/>
    </location>
</feature>
<dbReference type="GO" id="GO:0003677">
    <property type="term" value="F:DNA binding"/>
    <property type="evidence" value="ECO:0007669"/>
    <property type="project" value="UniProtKB-UniRule"/>
</dbReference>
<accession>A0A5D0U6V6</accession>
<keyword evidence="3" id="KW-0804">Transcription</keyword>
<dbReference type="InterPro" id="IPR001647">
    <property type="entry name" value="HTH_TetR"/>
</dbReference>
<protein>
    <submittedName>
        <fullName evidence="6">TetR/AcrR family transcriptional regulator</fullName>
    </submittedName>
</protein>
<evidence type="ECO:0000313" key="7">
    <source>
        <dbReference type="Proteomes" id="UP000322634"/>
    </source>
</evidence>
<proteinExistence type="predicted"/>